<dbReference type="AlphaFoldDB" id="A0A672KZ65"/>
<name>A0A672KZ65_SINGR</name>
<dbReference type="PANTHER" id="PTHR11937">
    <property type="entry name" value="ACTIN"/>
    <property type="match status" value="1"/>
</dbReference>
<dbReference type="Pfam" id="PF00022">
    <property type="entry name" value="Actin"/>
    <property type="match status" value="3"/>
</dbReference>
<dbReference type="Gene3D" id="3.30.420.40">
    <property type="match status" value="2"/>
</dbReference>
<protein>
    <recommendedName>
        <fullName evidence="4">Actin related protein 10</fullName>
    </recommendedName>
</protein>
<evidence type="ECO:0000313" key="3">
    <source>
        <dbReference type="Proteomes" id="UP000472262"/>
    </source>
</evidence>
<reference evidence="2" key="2">
    <citation type="submission" date="2025-09" db="UniProtKB">
        <authorList>
            <consortium name="Ensembl"/>
        </authorList>
    </citation>
    <scope>IDENTIFICATION</scope>
</reference>
<gene>
    <name evidence="2" type="primary">actr10</name>
</gene>
<sequence length="399" mass="44331">MPLFEGLVGGGEKTAVVVDLGAAYTKCGFAGETGPRFIIPSEVKRAGSPEVVVQYNINTEELYSILKEFVHLLYFRHLLVNPRDRRVVIVESVLCPSHFRETLSRVFFKHFEVPSVLFAPSHLMSVMTLGIQSALVMDCGYTETLVLPESFNCVPILSVWEALPMGGKAIHRELHSLLSEQCTLDTDSGTGLSLPTVIILDQRCSSTNYYVQQNIRIVENRPAPPQDVEYPLDGQKILYVKGSIRDSVAEMLFEQDNEEKSIATLLLDTLVKCPIDTRKVLSENLVIIGGTAMLPGFLHRLLTEIRSLVEKPKYHDALATKSFRFHSPPAKPNCTAWLGGAIFGALQDILGSRSVSRDYYSQTGRIPDWCCLSIPLPDSVYEAGKTPPPLMKRAFSTEK</sequence>
<accession>A0A672KZ65</accession>
<keyword evidence="3" id="KW-1185">Reference proteome</keyword>
<dbReference type="Ensembl" id="ENSSGRT00000018474.1">
    <property type="protein sequence ID" value="ENSSGRP00000017095.1"/>
    <property type="gene ID" value="ENSSGRG00000010351.1"/>
</dbReference>
<organism evidence="2 3">
    <name type="scientific">Sinocyclocheilus grahami</name>
    <name type="common">Dianchi golden-line fish</name>
    <name type="synonym">Barbus grahami</name>
    <dbReference type="NCBI Taxonomy" id="75366"/>
    <lineage>
        <taxon>Eukaryota</taxon>
        <taxon>Metazoa</taxon>
        <taxon>Chordata</taxon>
        <taxon>Craniata</taxon>
        <taxon>Vertebrata</taxon>
        <taxon>Euteleostomi</taxon>
        <taxon>Actinopterygii</taxon>
        <taxon>Neopterygii</taxon>
        <taxon>Teleostei</taxon>
        <taxon>Ostariophysi</taxon>
        <taxon>Cypriniformes</taxon>
        <taxon>Cyprinidae</taxon>
        <taxon>Cyprininae</taxon>
        <taxon>Sinocyclocheilus</taxon>
    </lineage>
</organism>
<reference evidence="2" key="1">
    <citation type="submission" date="2025-08" db="UniProtKB">
        <authorList>
            <consortium name="Ensembl"/>
        </authorList>
    </citation>
    <scope>IDENTIFICATION</scope>
</reference>
<proteinExistence type="inferred from homology"/>
<dbReference type="SUPFAM" id="SSF53067">
    <property type="entry name" value="Actin-like ATPase domain"/>
    <property type="match status" value="2"/>
</dbReference>
<evidence type="ECO:0000313" key="2">
    <source>
        <dbReference type="Ensembl" id="ENSSGRP00000017095.1"/>
    </source>
</evidence>
<dbReference type="InterPro" id="IPR043129">
    <property type="entry name" value="ATPase_NBD"/>
</dbReference>
<dbReference type="InterPro" id="IPR004000">
    <property type="entry name" value="Actin"/>
</dbReference>
<dbReference type="Gene3D" id="3.90.640.10">
    <property type="entry name" value="Actin, Chain A, domain 4"/>
    <property type="match status" value="1"/>
</dbReference>
<dbReference type="SMART" id="SM00268">
    <property type="entry name" value="ACTIN"/>
    <property type="match status" value="1"/>
</dbReference>
<evidence type="ECO:0000256" key="1">
    <source>
        <dbReference type="RuleBase" id="RU000487"/>
    </source>
</evidence>
<dbReference type="FunFam" id="3.30.420.40:FF:000075">
    <property type="entry name" value="Actin-related protein 10 homolog"/>
    <property type="match status" value="1"/>
</dbReference>
<dbReference type="CDD" id="cd10207">
    <property type="entry name" value="ASKHA_NBD_Arp10"/>
    <property type="match status" value="1"/>
</dbReference>
<comment type="similarity">
    <text evidence="1">Belongs to the actin family.</text>
</comment>
<dbReference type="Proteomes" id="UP000472262">
    <property type="component" value="Unassembled WGS sequence"/>
</dbReference>
<dbReference type="FunFam" id="3.30.420.40:FF:000762">
    <property type="entry name" value="Actin-related protein 10"/>
    <property type="match status" value="1"/>
</dbReference>
<evidence type="ECO:0008006" key="4">
    <source>
        <dbReference type="Google" id="ProtNLM"/>
    </source>
</evidence>